<sequence length="114" mass="12403">MASAVSAIRYKLVYMVPASALAVTKAAIFSAGAGRFPGEQYTECAFTCVGKGQFRPGDQANPHIGKIGELEEVEEARVEIVCFSEDVVKPAVKALKKAHPYETPAYEVYKLEDF</sequence>
<protein>
    <recommendedName>
        <fullName evidence="1">ATP phosphoribosyltransferase</fullName>
    </recommendedName>
</protein>
<dbReference type="AlphaFoldDB" id="A0A6A6U2E5"/>
<evidence type="ECO:0000256" key="1">
    <source>
        <dbReference type="ARBA" id="ARBA00020998"/>
    </source>
</evidence>
<dbReference type="PANTHER" id="PTHR41774:SF1">
    <property type="entry name" value="NGG1P INTERACTING FACTOR NIF3"/>
    <property type="match status" value="1"/>
</dbReference>
<organism evidence="2 3">
    <name type="scientific">Microthyrium microscopicum</name>
    <dbReference type="NCBI Taxonomy" id="703497"/>
    <lineage>
        <taxon>Eukaryota</taxon>
        <taxon>Fungi</taxon>
        <taxon>Dikarya</taxon>
        <taxon>Ascomycota</taxon>
        <taxon>Pezizomycotina</taxon>
        <taxon>Dothideomycetes</taxon>
        <taxon>Dothideomycetes incertae sedis</taxon>
        <taxon>Microthyriales</taxon>
        <taxon>Microthyriaceae</taxon>
        <taxon>Microthyrium</taxon>
    </lineage>
</organism>
<dbReference type="InterPro" id="IPR036069">
    <property type="entry name" value="DUF34/NIF3_sf"/>
</dbReference>
<accession>A0A6A6U2E5</accession>
<dbReference type="OrthoDB" id="15981at2759"/>
<name>A0A6A6U2E5_9PEZI</name>
<dbReference type="Gene3D" id="3.30.70.120">
    <property type="match status" value="1"/>
</dbReference>
<dbReference type="Proteomes" id="UP000799302">
    <property type="component" value="Unassembled WGS sequence"/>
</dbReference>
<dbReference type="InterPro" id="IPR015867">
    <property type="entry name" value="N-reg_PII/ATP_PRibTrfase_C"/>
</dbReference>
<dbReference type="EMBL" id="MU004239">
    <property type="protein sequence ID" value="KAF2666090.1"/>
    <property type="molecule type" value="Genomic_DNA"/>
</dbReference>
<dbReference type="SUPFAM" id="SSF102705">
    <property type="entry name" value="NIF3 (NGG1p interacting factor 3)-like"/>
    <property type="match status" value="1"/>
</dbReference>
<dbReference type="PANTHER" id="PTHR41774">
    <property type="match status" value="1"/>
</dbReference>
<keyword evidence="3" id="KW-1185">Reference proteome</keyword>
<reference evidence="2" key="1">
    <citation type="journal article" date="2020" name="Stud. Mycol.">
        <title>101 Dothideomycetes genomes: a test case for predicting lifestyles and emergence of pathogens.</title>
        <authorList>
            <person name="Haridas S."/>
            <person name="Albert R."/>
            <person name="Binder M."/>
            <person name="Bloem J."/>
            <person name="Labutti K."/>
            <person name="Salamov A."/>
            <person name="Andreopoulos B."/>
            <person name="Baker S."/>
            <person name="Barry K."/>
            <person name="Bills G."/>
            <person name="Bluhm B."/>
            <person name="Cannon C."/>
            <person name="Castanera R."/>
            <person name="Culley D."/>
            <person name="Daum C."/>
            <person name="Ezra D."/>
            <person name="Gonzalez J."/>
            <person name="Henrissat B."/>
            <person name="Kuo A."/>
            <person name="Liang C."/>
            <person name="Lipzen A."/>
            <person name="Lutzoni F."/>
            <person name="Magnuson J."/>
            <person name="Mondo S."/>
            <person name="Nolan M."/>
            <person name="Ohm R."/>
            <person name="Pangilinan J."/>
            <person name="Park H.-J."/>
            <person name="Ramirez L."/>
            <person name="Alfaro M."/>
            <person name="Sun H."/>
            <person name="Tritt A."/>
            <person name="Yoshinaga Y."/>
            <person name="Zwiers L.-H."/>
            <person name="Turgeon B."/>
            <person name="Goodwin S."/>
            <person name="Spatafora J."/>
            <person name="Crous P."/>
            <person name="Grigoriev I."/>
        </authorList>
    </citation>
    <scope>NUCLEOTIDE SEQUENCE</scope>
    <source>
        <strain evidence="2">CBS 115976</strain>
    </source>
</reference>
<evidence type="ECO:0000313" key="2">
    <source>
        <dbReference type="EMBL" id="KAF2666090.1"/>
    </source>
</evidence>
<evidence type="ECO:0000313" key="3">
    <source>
        <dbReference type="Proteomes" id="UP000799302"/>
    </source>
</evidence>
<proteinExistence type="predicted"/>
<gene>
    <name evidence="2" type="ORF">BT63DRAFT_442401</name>
</gene>